<feature type="chain" id="PRO_5043485840" evidence="1">
    <location>
        <begin position="22"/>
        <end position="330"/>
    </location>
</feature>
<comment type="caution">
    <text evidence="2">The sequence shown here is derived from an EMBL/GenBank/DDBJ whole genome shotgun (WGS) entry which is preliminary data.</text>
</comment>
<name>A0AAW0AID9_9AGAR</name>
<sequence>MRPPLASLLLTAAFTVHLASAGSFEDSGTDTSQPCSVRAWVRAEDLSPGHVSRGDLRIKVTRQECAQQIASVTLRLQLDEFGEVKYLKEGAVLPEVRPSNESASTEYSSSMGGDVVYDYQAHDDGLNDPELWTIKAEERRAWTTEAILLTDPDLSQPVITPFTVAVPAVNYPPVIRKYRHLRPPVGRHSFTDLGYRYIAVVTFTDGRIENIPVGHTAFIPSDSSSQMHVQSPFTWNLTFQDHKCIGCVHPRKKEHQETLETCLPKAQRSVFSAEVTLDNGKVATPGQTLTGRVTVYKLKNGATTLSDISVHLQSTSREQWAQPAQVPTFC</sequence>
<accession>A0AAW0AID9</accession>
<protein>
    <submittedName>
        <fullName evidence="2">Uncharacterized protein</fullName>
    </submittedName>
</protein>
<gene>
    <name evidence="2" type="ORF">R3P38DRAFT_1561293</name>
</gene>
<dbReference type="AlphaFoldDB" id="A0AAW0AID9"/>
<keyword evidence="1" id="KW-0732">Signal</keyword>
<evidence type="ECO:0000256" key="1">
    <source>
        <dbReference type="SAM" id="SignalP"/>
    </source>
</evidence>
<proteinExistence type="predicted"/>
<evidence type="ECO:0000313" key="2">
    <source>
        <dbReference type="EMBL" id="KAK7012841.1"/>
    </source>
</evidence>
<dbReference type="EMBL" id="JAWWNJ010000063">
    <property type="protein sequence ID" value="KAK7012841.1"/>
    <property type="molecule type" value="Genomic_DNA"/>
</dbReference>
<dbReference type="Proteomes" id="UP001362999">
    <property type="component" value="Unassembled WGS sequence"/>
</dbReference>
<organism evidence="2 3">
    <name type="scientific">Favolaschia claudopus</name>
    <dbReference type="NCBI Taxonomy" id="2862362"/>
    <lineage>
        <taxon>Eukaryota</taxon>
        <taxon>Fungi</taxon>
        <taxon>Dikarya</taxon>
        <taxon>Basidiomycota</taxon>
        <taxon>Agaricomycotina</taxon>
        <taxon>Agaricomycetes</taxon>
        <taxon>Agaricomycetidae</taxon>
        <taxon>Agaricales</taxon>
        <taxon>Marasmiineae</taxon>
        <taxon>Mycenaceae</taxon>
        <taxon>Favolaschia</taxon>
    </lineage>
</organism>
<reference evidence="2 3" key="1">
    <citation type="journal article" date="2024" name="J Genomics">
        <title>Draft genome sequencing and assembly of Favolaschia claudopus CIRM-BRFM 2984 isolated from oak limbs.</title>
        <authorList>
            <person name="Navarro D."/>
            <person name="Drula E."/>
            <person name="Chaduli D."/>
            <person name="Cazenave R."/>
            <person name="Ahrendt S."/>
            <person name="Wang J."/>
            <person name="Lipzen A."/>
            <person name="Daum C."/>
            <person name="Barry K."/>
            <person name="Grigoriev I.V."/>
            <person name="Favel A."/>
            <person name="Rosso M.N."/>
            <person name="Martin F."/>
        </authorList>
    </citation>
    <scope>NUCLEOTIDE SEQUENCE [LARGE SCALE GENOMIC DNA]</scope>
    <source>
        <strain evidence="2 3">CIRM-BRFM 2984</strain>
    </source>
</reference>
<evidence type="ECO:0000313" key="3">
    <source>
        <dbReference type="Proteomes" id="UP001362999"/>
    </source>
</evidence>
<feature type="signal peptide" evidence="1">
    <location>
        <begin position="1"/>
        <end position="21"/>
    </location>
</feature>
<keyword evidence="3" id="KW-1185">Reference proteome</keyword>